<evidence type="ECO:0000313" key="2">
    <source>
        <dbReference type="EMBL" id="MDT0621828.1"/>
    </source>
</evidence>
<dbReference type="Proteomes" id="UP001250662">
    <property type="component" value="Unassembled WGS sequence"/>
</dbReference>
<comment type="caution">
    <text evidence="2">The sequence shown here is derived from an EMBL/GenBank/DDBJ whole genome shotgun (WGS) entry which is preliminary data.</text>
</comment>
<dbReference type="PANTHER" id="PTHR43072">
    <property type="entry name" value="N-ACETYLTRANSFERASE"/>
    <property type="match status" value="1"/>
</dbReference>
<dbReference type="SUPFAM" id="SSF55729">
    <property type="entry name" value="Acyl-CoA N-acyltransferases (Nat)"/>
    <property type="match status" value="1"/>
</dbReference>
<evidence type="ECO:0000313" key="3">
    <source>
        <dbReference type="Proteomes" id="UP001250662"/>
    </source>
</evidence>
<dbReference type="PANTHER" id="PTHR43072:SF58">
    <property type="entry name" value="N-ACETYLTRANSFERASE DOMAIN-CONTAINING PROTEIN"/>
    <property type="match status" value="1"/>
</dbReference>
<accession>A0ABU3BI57</accession>
<gene>
    <name evidence="2" type="ORF">RM520_09330</name>
</gene>
<reference evidence="2 3" key="1">
    <citation type="submission" date="2023-09" db="EMBL/GenBank/DDBJ databases">
        <authorList>
            <person name="Rey-Velasco X."/>
        </authorList>
    </citation>
    <scope>NUCLEOTIDE SEQUENCE [LARGE SCALE GENOMIC DNA]</scope>
    <source>
        <strain evidence="2 3">P007</strain>
    </source>
</reference>
<sequence length="150" mass="17458">MIQVVKADHKNLKDLVPLFDAYRIFYQQLSDKKKAETFLTKRLENKESIVFIAYKAQSAIGFVQLFPTFSSVSLESFYILNDLFVSPKFRGIGIGEKLLKEAKKHCSLLKYKGLALETAKENPAQHLYEKLGWVKDEDFLHYFWKCPKSE</sequence>
<dbReference type="CDD" id="cd04301">
    <property type="entry name" value="NAT_SF"/>
    <property type="match status" value="1"/>
</dbReference>
<protein>
    <submittedName>
        <fullName evidence="2">GNAT family N-acetyltransferase</fullName>
    </submittedName>
</protein>
<dbReference type="Pfam" id="PF13508">
    <property type="entry name" value="Acetyltransf_7"/>
    <property type="match status" value="1"/>
</dbReference>
<keyword evidence="3" id="KW-1185">Reference proteome</keyword>
<dbReference type="Gene3D" id="3.40.630.30">
    <property type="match status" value="1"/>
</dbReference>
<proteinExistence type="predicted"/>
<dbReference type="PROSITE" id="PS51186">
    <property type="entry name" value="GNAT"/>
    <property type="match status" value="1"/>
</dbReference>
<dbReference type="EMBL" id="JAVRHU010000002">
    <property type="protein sequence ID" value="MDT0621828.1"/>
    <property type="molecule type" value="Genomic_DNA"/>
</dbReference>
<feature type="domain" description="N-acetyltransferase" evidence="1">
    <location>
        <begin position="2"/>
        <end position="150"/>
    </location>
</feature>
<dbReference type="RefSeq" id="WP_311387825.1">
    <property type="nucleotide sequence ID" value="NZ_JAVRHU010000002.1"/>
</dbReference>
<dbReference type="InterPro" id="IPR000182">
    <property type="entry name" value="GNAT_dom"/>
</dbReference>
<organism evidence="2 3">
    <name type="scientific">Croceitalea vernalis</name>
    <dbReference type="NCBI Taxonomy" id="3075599"/>
    <lineage>
        <taxon>Bacteria</taxon>
        <taxon>Pseudomonadati</taxon>
        <taxon>Bacteroidota</taxon>
        <taxon>Flavobacteriia</taxon>
        <taxon>Flavobacteriales</taxon>
        <taxon>Flavobacteriaceae</taxon>
        <taxon>Croceitalea</taxon>
    </lineage>
</organism>
<name>A0ABU3BI57_9FLAO</name>
<evidence type="ECO:0000259" key="1">
    <source>
        <dbReference type="PROSITE" id="PS51186"/>
    </source>
</evidence>
<dbReference type="InterPro" id="IPR016181">
    <property type="entry name" value="Acyl_CoA_acyltransferase"/>
</dbReference>